<name>A0A086QTZ6_TOXGO</name>
<comment type="caution">
    <text evidence="1">The sequence shown here is derived from an EMBL/GenBank/DDBJ whole genome shotgun (WGS) entry which is preliminary data.</text>
</comment>
<dbReference type="EMBL" id="AEXC02000693">
    <property type="protein sequence ID" value="KFH16078.1"/>
    <property type="molecule type" value="Genomic_DNA"/>
</dbReference>
<proteinExistence type="predicted"/>
<evidence type="ECO:0000313" key="1">
    <source>
        <dbReference type="EMBL" id="KFH16078.1"/>
    </source>
</evidence>
<evidence type="ECO:0000313" key="2">
    <source>
        <dbReference type="Proteomes" id="UP000028821"/>
    </source>
</evidence>
<organism evidence="1 2">
    <name type="scientific">Toxoplasma gondii MAS</name>
    <dbReference type="NCBI Taxonomy" id="943118"/>
    <lineage>
        <taxon>Eukaryota</taxon>
        <taxon>Sar</taxon>
        <taxon>Alveolata</taxon>
        <taxon>Apicomplexa</taxon>
        <taxon>Conoidasida</taxon>
        <taxon>Coccidia</taxon>
        <taxon>Eucoccidiorida</taxon>
        <taxon>Eimeriorina</taxon>
        <taxon>Sarcocystidae</taxon>
        <taxon>Toxoplasma</taxon>
    </lineage>
</organism>
<dbReference type="GO" id="GO:0004750">
    <property type="term" value="F:D-ribulose-phosphate 3-epimerase activity"/>
    <property type="evidence" value="ECO:0007669"/>
    <property type="project" value="UniProtKB-EC"/>
</dbReference>
<accession>A0A086QTZ6</accession>
<sequence length="9" mass="1005">MRLASPGHH</sequence>
<reference evidence="1 2" key="1">
    <citation type="submission" date="2014-04" db="EMBL/GenBank/DDBJ databases">
        <authorList>
            <person name="Sibley D."/>
            <person name="Venepally P."/>
            <person name="Karamycheva S."/>
            <person name="Hadjithomas M."/>
            <person name="Khan A."/>
            <person name="Brunk B."/>
            <person name="Roos D."/>
            <person name="Caler E."/>
            <person name="Lorenzi H."/>
        </authorList>
    </citation>
    <scope>NUCLEOTIDE SEQUENCE [LARGE SCALE GENOMIC DNA]</scope>
    <source>
        <strain evidence="1 2">MAS</strain>
    </source>
</reference>
<dbReference type="EC" id="5.1.3.1" evidence="1"/>
<dbReference type="Proteomes" id="UP000028821">
    <property type="component" value="Unassembled WGS sequence"/>
</dbReference>
<dbReference type="VEuPathDB" id="ToxoDB:TGMAS_247670A"/>
<protein>
    <submittedName>
        <fullName evidence="1">Ribulose-phosphate 3 epimerase family protein</fullName>
        <ecNumber evidence="1">5.1.3.1</ecNumber>
    </submittedName>
</protein>
<gene>
    <name evidence="1" type="ORF">TGMAS_247670A</name>
</gene>
<feature type="non-terminal residue" evidence="1">
    <location>
        <position position="9"/>
    </location>
</feature>
<keyword evidence="1" id="KW-0413">Isomerase</keyword>